<keyword evidence="5" id="KW-0808">Transferase</keyword>
<protein>
    <recommendedName>
        <fullName evidence="3">histidine kinase</fullName>
        <ecNumber evidence="3">2.7.13.3</ecNumber>
    </recommendedName>
</protein>
<reference evidence="13" key="1">
    <citation type="journal article" date="2019" name="Int. J. Syst. Evol. Microbiol.">
        <title>The Global Catalogue of Microorganisms (GCM) 10K type strain sequencing project: providing services to taxonomists for standard genome sequencing and annotation.</title>
        <authorList>
            <consortium name="The Broad Institute Genomics Platform"/>
            <consortium name="The Broad Institute Genome Sequencing Center for Infectious Disease"/>
            <person name="Wu L."/>
            <person name="Ma J."/>
        </authorList>
    </citation>
    <scope>NUCLEOTIDE SEQUENCE [LARGE SCALE GENOMIC DNA]</scope>
    <source>
        <strain evidence="13">KCTC 22558</strain>
    </source>
</reference>
<feature type="transmembrane region" description="Helical" evidence="10">
    <location>
        <begin position="12"/>
        <end position="35"/>
    </location>
</feature>
<organism evidence="12 13">
    <name type="scientific">Cognatilysobacter xinjiangensis</name>
    <dbReference type="NCBI Taxonomy" id="546892"/>
    <lineage>
        <taxon>Bacteria</taxon>
        <taxon>Pseudomonadati</taxon>
        <taxon>Pseudomonadota</taxon>
        <taxon>Gammaproteobacteria</taxon>
        <taxon>Lysobacterales</taxon>
        <taxon>Lysobacteraceae</taxon>
        <taxon>Cognatilysobacter</taxon>
    </lineage>
</organism>
<dbReference type="Proteomes" id="UP000643403">
    <property type="component" value="Unassembled WGS sequence"/>
</dbReference>
<dbReference type="CDD" id="cd00082">
    <property type="entry name" value="HisKA"/>
    <property type="match status" value="1"/>
</dbReference>
<dbReference type="InterPro" id="IPR004358">
    <property type="entry name" value="Sig_transdc_His_kin-like_C"/>
</dbReference>
<feature type="domain" description="Histidine kinase" evidence="11">
    <location>
        <begin position="218"/>
        <end position="423"/>
    </location>
</feature>
<name>A0ABQ3BNP8_9GAMM</name>
<evidence type="ECO:0000256" key="10">
    <source>
        <dbReference type="SAM" id="Phobius"/>
    </source>
</evidence>
<sequence>MPHGLPRKIKVAFIIQALIASLVMALGIACTELGVRQVLLRERLADEARVAWEEAGSGATLPYNSRMSSYFVAADAPVTGLPAQLRALAPGYHIPWWGGPAVIVDRRSAGTVYVSLNPRFTDDAVFWTGGLSLLLALLATYLAAWMTYRISRRMVAPVSWLAGIVARWDPLAPDAAALAPQNLPVDSGLEVRRLAHALRGMATRVGEFVDRERRFTRDASHELRTPLTVIRVASDIMAGDPEIPERSRRAVGRIQRAGHDMQAVIDAFFILARDAEIDAESERFDIHEVVDDEVELARTLLGTKPVEIAVRDDGGGVIDAPRRVLSLMVGNLLSNAVRFTERGRVEVVLAPDRIEVRDTGVGMSRETLAKAFDAFYRHDRDGGGEGMGIGLSIVRRLGERFGWPVELESAPGEGTTAIIRFRR</sequence>
<evidence type="ECO:0000256" key="9">
    <source>
        <dbReference type="ARBA" id="ARBA00023136"/>
    </source>
</evidence>
<dbReference type="RefSeq" id="WP_189446407.1">
    <property type="nucleotide sequence ID" value="NZ_BMXY01000001.1"/>
</dbReference>
<dbReference type="InterPro" id="IPR036097">
    <property type="entry name" value="HisK_dim/P_sf"/>
</dbReference>
<comment type="caution">
    <text evidence="12">The sequence shown here is derived from an EMBL/GenBank/DDBJ whole genome shotgun (WGS) entry which is preliminary data.</text>
</comment>
<evidence type="ECO:0000256" key="6">
    <source>
        <dbReference type="ARBA" id="ARBA00022692"/>
    </source>
</evidence>
<evidence type="ECO:0000313" key="12">
    <source>
        <dbReference type="EMBL" id="GGZ51951.1"/>
    </source>
</evidence>
<dbReference type="Gene3D" id="3.30.565.10">
    <property type="entry name" value="Histidine kinase-like ATPase, C-terminal domain"/>
    <property type="match status" value="1"/>
</dbReference>
<comment type="subcellular location">
    <subcellularLocation>
        <location evidence="2">Membrane</location>
    </subcellularLocation>
</comment>
<dbReference type="PROSITE" id="PS51257">
    <property type="entry name" value="PROKAR_LIPOPROTEIN"/>
    <property type="match status" value="1"/>
</dbReference>
<keyword evidence="8 10" id="KW-1133">Transmembrane helix</keyword>
<dbReference type="Pfam" id="PF02518">
    <property type="entry name" value="HATPase_c"/>
    <property type="match status" value="1"/>
</dbReference>
<dbReference type="SMART" id="SM00387">
    <property type="entry name" value="HATPase_c"/>
    <property type="match status" value="1"/>
</dbReference>
<evidence type="ECO:0000256" key="4">
    <source>
        <dbReference type="ARBA" id="ARBA00022553"/>
    </source>
</evidence>
<gene>
    <name evidence="12" type="primary">colS</name>
    <name evidence="12" type="ORF">GCM10008101_01260</name>
</gene>
<proteinExistence type="predicted"/>
<evidence type="ECO:0000256" key="1">
    <source>
        <dbReference type="ARBA" id="ARBA00000085"/>
    </source>
</evidence>
<dbReference type="SMART" id="SM00388">
    <property type="entry name" value="HisKA"/>
    <property type="match status" value="1"/>
</dbReference>
<evidence type="ECO:0000256" key="3">
    <source>
        <dbReference type="ARBA" id="ARBA00012438"/>
    </source>
</evidence>
<dbReference type="EC" id="2.7.13.3" evidence="3"/>
<dbReference type="PANTHER" id="PTHR45436">
    <property type="entry name" value="SENSOR HISTIDINE KINASE YKOH"/>
    <property type="match status" value="1"/>
</dbReference>
<dbReference type="PANTHER" id="PTHR45436:SF16">
    <property type="entry name" value="HISTIDINE KINASE"/>
    <property type="match status" value="1"/>
</dbReference>
<comment type="catalytic activity">
    <reaction evidence="1">
        <text>ATP + protein L-histidine = ADP + protein N-phospho-L-histidine.</text>
        <dbReference type="EC" id="2.7.13.3"/>
    </reaction>
</comment>
<dbReference type="InterPro" id="IPR050428">
    <property type="entry name" value="TCS_sensor_his_kinase"/>
</dbReference>
<keyword evidence="6 10" id="KW-0812">Transmembrane</keyword>
<dbReference type="Pfam" id="PF00512">
    <property type="entry name" value="HisKA"/>
    <property type="match status" value="1"/>
</dbReference>
<accession>A0ABQ3BNP8</accession>
<dbReference type="GO" id="GO:0016301">
    <property type="term" value="F:kinase activity"/>
    <property type="evidence" value="ECO:0007669"/>
    <property type="project" value="UniProtKB-KW"/>
</dbReference>
<keyword evidence="7 12" id="KW-0418">Kinase</keyword>
<dbReference type="PRINTS" id="PR00344">
    <property type="entry name" value="BCTRLSENSOR"/>
</dbReference>
<evidence type="ECO:0000259" key="11">
    <source>
        <dbReference type="PROSITE" id="PS50109"/>
    </source>
</evidence>
<dbReference type="InterPro" id="IPR036890">
    <property type="entry name" value="HATPase_C_sf"/>
</dbReference>
<dbReference type="SUPFAM" id="SSF47384">
    <property type="entry name" value="Homodimeric domain of signal transducing histidine kinase"/>
    <property type="match status" value="1"/>
</dbReference>
<dbReference type="InterPro" id="IPR003594">
    <property type="entry name" value="HATPase_dom"/>
</dbReference>
<dbReference type="EMBL" id="BMXY01000001">
    <property type="protein sequence ID" value="GGZ51951.1"/>
    <property type="molecule type" value="Genomic_DNA"/>
</dbReference>
<evidence type="ECO:0000256" key="5">
    <source>
        <dbReference type="ARBA" id="ARBA00022679"/>
    </source>
</evidence>
<dbReference type="PROSITE" id="PS50109">
    <property type="entry name" value="HIS_KIN"/>
    <property type="match status" value="1"/>
</dbReference>
<dbReference type="InterPro" id="IPR003661">
    <property type="entry name" value="HisK_dim/P_dom"/>
</dbReference>
<evidence type="ECO:0000313" key="13">
    <source>
        <dbReference type="Proteomes" id="UP000643403"/>
    </source>
</evidence>
<keyword evidence="9 10" id="KW-0472">Membrane</keyword>
<dbReference type="SUPFAM" id="SSF55874">
    <property type="entry name" value="ATPase domain of HSP90 chaperone/DNA topoisomerase II/histidine kinase"/>
    <property type="match status" value="1"/>
</dbReference>
<evidence type="ECO:0000256" key="2">
    <source>
        <dbReference type="ARBA" id="ARBA00004370"/>
    </source>
</evidence>
<evidence type="ECO:0000256" key="8">
    <source>
        <dbReference type="ARBA" id="ARBA00022989"/>
    </source>
</evidence>
<keyword evidence="4" id="KW-0597">Phosphoprotein</keyword>
<feature type="transmembrane region" description="Helical" evidence="10">
    <location>
        <begin position="124"/>
        <end position="144"/>
    </location>
</feature>
<dbReference type="Gene3D" id="1.10.287.130">
    <property type="match status" value="1"/>
</dbReference>
<keyword evidence="13" id="KW-1185">Reference proteome</keyword>
<evidence type="ECO:0000256" key="7">
    <source>
        <dbReference type="ARBA" id="ARBA00022777"/>
    </source>
</evidence>
<dbReference type="InterPro" id="IPR005467">
    <property type="entry name" value="His_kinase_dom"/>
</dbReference>